<name>A0A803QP21_CANSA</name>
<dbReference type="EnsemblPlants" id="evm.model.10.498">
    <property type="protein sequence ID" value="cds.evm.model.10.498"/>
    <property type="gene ID" value="evm.TU.10.498"/>
</dbReference>
<dbReference type="Gramene" id="evm.model.10.498">
    <property type="protein sequence ID" value="cds.evm.model.10.498"/>
    <property type="gene ID" value="evm.TU.10.498"/>
</dbReference>
<keyword evidence="3" id="KW-1185">Reference proteome</keyword>
<reference evidence="2" key="1">
    <citation type="submission" date="2021-03" db="UniProtKB">
        <authorList>
            <consortium name="EnsemblPlants"/>
        </authorList>
    </citation>
    <scope>IDENTIFICATION</scope>
</reference>
<protein>
    <submittedName>
        <fullName evidence="2">Uncharacterized protein</fullName>
    </submittedName>
</protein>
<dbReference type="AlphaFoldDB" id="A0A803QP21"/>
<dbReference type="EMBL" id="UZAU01000806">
    <property type="status" value="NOT_ANNOTATED_CDS"/>
    <property type="molecule type" value="Genomic_DNA"/>
</dbReference>
<evidence type="ECO:0000256" key="1">
    <source>
        <dbReference type="SAM" id="MobiDB-lite"/>
    </source>
</evidence>
<feature type="compositionally biased region" description="Basic and acidic residues" evidence="1">
    <location>
        <begin position="47"/>
        <end position="60"/>
    </location>
</feature>
<proteinExistence type="predicted"/>
<sequence>MKRVLSGILKGKAQASHFCNKSHRVGSKILTTYVEKGDSMSSTNNTLRDEHRKSLLRDKSSTGQLRQLEPTHYEGISLREAPHSLRKRLHPNGLMLGAPCLWLPTKSKGGEIELDRVSVLLRRKKDRELGGSDGIVKDGR</sequence>
<evidence type="ECO:0000313" key="3">
    <source>
        <dbReference type="Proteomes" id="UP000596661"/>
    </source>
</evidence>
<feature type="region of interest" description="Disordered" evidence="1">
    <location>
        <begin position="37"/>
        <end position="75"/>
    </location>
</feature>
<dbReference type="Proteomes" id="UP000596661">
    <property type="component" value="Unassembled WGS sequence"/>
</dbReference>
<evidence type="ECO:0000313" key="2">
    <source>
        <dbReference type="EnsemblPlants" id="cds.evm.model.10.498"/>
    </source>
</evidence>
<organism evidence="2 3">
    <name type="scientific">Cannabis sativa</name>
    <name type="common">Hemp</name>
    <name type="synonym">Marijuana</name>
    <dbReference type="NCBI Taxonomy" id="3483"/>
    <lineage>
        <taxon>Eukaryota</taxon>
        <taxon>Viridiplantae</taxon>
        <taxon>Streptophyta</taxon>
        <taxon>Embryophyta</taxon>
        <taxon>Tracheophyta</taxon>
        <taxon>Spermatophyta</taxon>
        <taxon>Magnoliopsida</taxon>
        <taxon>eudicotyledons</taxon>
        <taxon>Gunneridae</taxon>
        <taxon>Pentapetalae</taxon>
        <taxon>rosids</taxon>
        <taxon>fabids</taxon>
        <taxon>Rosales</taxon>
        <taxon>Cannabaceae</taxon>
        <taxon>Cannabis</taxon>
    </lineage>
</organism>
<accession>A0A803QP21</accession>